<organism evidence="1 2">
    <name type="scientific">Rotaria magnacalcarata</name>
    <dbReference type="NCBI Taxonomy" id="392030"/>
    <lineage>
        <taxon>Eukaryota</taxon>
        <taxon>Metazoa</taxon>
        <taxon>Spiralia</taxon>
        <taxon>Gnathifera</taxon>
        <taxon>Rotifera</taxon>
        <taxon>Eurotatoria</taxon>
        <taxon>Bdelloidea</taxon>
        <taxon>Philodinida</taxon>
        <taxon>Philodinidae</taxon>
        <taxon>Rotaria</taxon>
    </lineage>
</organism>
<keyword evidence="2" id="KW-1185">Reference proteome</keyword>
<reference evidence="1" key="1">
    <citation type="submission" date="2021-02" db="EMBL/GenBank/DDBJ databases">
        <authorList>
            <person name="Nowell W R."/>
        </authorList>
    </citation>
    <scope>NUCLEOTIDE SEQUENCE</scope>
</reference>
<evidence type="ECO:0000313" key="2">
    <source>
        <dbReference type="Proteomes" id="UP000663866"/>
    </source>
</evidence>
<feature type="non-terminal residue" evidence="1">
    <location>
        <position position="66"/>
    </location>
</feature>
<dbReference type="EMBL" id="CAJOBG010108010">
    <property type="protein sequence ID" value="CAF4729883.1"/>
    <property type="molecule type" value="Genomic_DNA"/>
</dbReference>
<accession>A0A821K7A6</accession>
<proteinExistence type="predicted"/>
<protein>
    <submittedName>
        <fullName evidence="1">Uncharacterized protein</fullName>
    </submittedName>
</protein>
<dbReference type="Proteomes" id="UP000663866">
    <property type="component" value="Unassembled WGS sequence"/>
</dbReference>
<sequence length="66" mass="7193">MKKFGIICEILAKCVEAIETGTEIMNGGIFGDRNGTIRNEYRMEDLAKLSSANSIAAIDDILLDIS</sequence>
<evidence type="ECO:0000313" key="1">
    <source>
        <dbReference type="EMBL" id="CAF4729883.1"/>
    </source>
</evidence>
<comment type="caution">
    <text evidence="1">The sequence shown here is derived from an EMBL/GenBank/DDBJ whole genome shotgun (WGS) entry which is preliminary data.</text>
</comment>
<gene>
    <name evidence="1" type="ORF">OVN521_LOCUS49395</name>
</gene>
<dbReference type="AlphaFoldDB" id="A0A821K7A6"/>
<name>A0A821K7A6_9BILA</name>